<dbReference type="EMBL" id="OBKZ01000034">
    <property type="protein sequence ID" value="SOB53640.1"/>
    <property type="molecule type" value="Genomic_DNA"/>
</dbReference>
<dbReference type="Proteomes" id="UP000219564">
    <property type="component" value="Unassembled WGS sequence"/>
</dbReference>
<dbReference type="InterPro" id="IPR022385">
    <property type="entry name" value="Rhs_assc_core"/>
</dbReference>
<protein>
    <recommendedName>
        <fullName evidence="3">Teneurin-like YD-shell domain-containing protein</fullName>
    </recommendedName>
</protein>
<organism evidence="4 5">
    <name type="scientific">Pseudomonas lundensis</name>
    <dbReference type="NCBI Taxonomy" id="86185"/>
    <lineage>
        <taxon>Bacteria</taxon>
        <taxon>Pseudomonadati</taxon>
        <taxon>Pseudomonadota</taxon>
        <taxon>Gammaproteobacteria</taxon>
        <taxon>Pseudomonadales</taxon>
        <taxon>Pseudomonadaceae</taxon>
        <taxon>Pseudomonas</taxon>
    </lineage>
</organism>
<sequence length="316" mass="35433">MPMKKKAQTLSYVHDPLDRLVISQREDAGITQMFYCRDRVSTEHRDNVRLQVFEFEEAIVSYQVLQNGTPHTLLIAGDENRSTLNILNNNQRHAVAYTPYGYHLQEADTPQLLGFNGERFDPFTGYYLLGNGYRAFNPVLMRFNSPDSWSPFGKGGINAYAYCEGDPVNRVDPTGHGFWGRLFRALLRRQRPSRTGAATSASASTQNLISPSRSPSVSSSSSVSSTASLSSSSKPRGWMTAPENLEKIEIVTQVQATERFGREVRLNHGIWTPIPPPRLHRPLPMSENRRLWAFTTTPPAVPPRPASTLNAIRTLT</sequence>
<feature type="compositionally biased region" description="Low complexity" evidence="2">
    <location>
        <begin position="193"/>
        <end position="233"/>
    </location>
</feature>
<proteinExistence type="predicted"/>
<comment type="caution">
    <text evidence="4">The sequence shown here is derived from an EMBL/GenBank/DDBJ whole genome shotgun (WGS) entry which is preliminary data.</text>
</comment>
<dbReference type="AlphaFoldDB" id="A0AAX2HBU5"/>
<evidence type="ECO:0000256" key="1">
    <source>
        <dbReference type="ARBA" id="ARBA00022737"/>
    </source>
</evidence>
<evidence type="ECO:0000259" key="3">
    <source>
        <dbReference type="Pfam" id="PF25023"/>
    </source>
</evidence>
<reference evidence="4 5" key="1">
    <citation type="submission" date="2017-08" db="EMBL/GenBank/DDBJ databases">
        <authorList>
            <person name="Chaillou S."/>
        </authorList>
    </citation>
    <scope>NUCLEOTIDE SEQUENCE [LARGE SCALE GENOMIC DNA]</scope>
    <source>
        <strain evidence="4 5">MFPA15A1205</strain>
    </source>
</reference>
<feature type="domain" description="Teneurin-like YD-shell" evidence="3">
    <location>
        <begin position="3"/>
        <end position="148"/>
    </location>
</feature>
<dbReference type="Gene3D" id="2.180.10.10">
    <property type="entry name" value="RHS repeat-associated core"/>
    <property type="match status" value="1"/>
</dbReference>
<name>A0AAX2HBU5_9PSED</name>
<evidence type="ECO:0000256" key="2">
    <source>
        <dbReference type="SAM" id="MobiDB-lite"/>
    </source>
</evidence>
<accession>A0AAX2HBU5</accession>
<dbReference type="NCBIfam" id="TIGR03696">
    <property type="entry name" value="Rhs_assc_core"/>
    <property type="match status" value="1"/>
</dbReference>
<keyword evidence="1" id="KW-0677">Repeat</keyword>
<dbReference type="RefSeq" id="WP_257016808.1">
    <property type="nucleotide sequence ID" value="NZ_OBKZ01000034.1"/>
</dbReference>
<gene>
    <name evidence="4" type="ORF">PLUA15_40096</name>
</gene>
<evidence type="ECO:0000313" key="4">
    <source>
        <dbReference type="EMBL" id="SOB53640.1"/>
    </source>
</evidence>
<feature type="region of interest" description="Disordered" evidence="2">
    <location>
        <begin position="193"/>
        <end position="240"/>
    </location>
</feature>
<dbReference type="SUPFAM" id="SSF56399">
    <property type="entry name" value="ADP-ribosylation"/>
    <property type="match status" value="1"/>
</dbReference>
<dbReference type="Pfam" id="PF25023">
    <property type="entry name" value="TEN_YD-shell"/>
    <property type="match status" value="1"/>
</dbReference>
<dbReference type="InterPro" id="IPR056823">
    <property type="entry name" value="TEN-like_YD-shell"/>
</dbReference>
<evidence type="ECO:0000313" key="5">
    <source>
        <dbReference type="Proteomes" id="UP000219564"/>
    </source>
</evidence>